<gene>
    <name evidence="8" type="primary">queE</name>
    <name evidence="11" type="ORF">E6K80_13855</name>
</gene>
<evidence type="ECO:0000256" key="5">
    <source>
        <dbReference type="ARBA" id="ARBA00023004"/>
    </source>
</evidence>
<dbReference type="GO" id="GO:0000287">
    <property type="term" value="F:magnesium ion binding"/>
    <property type="evidence" value="ECO:0007669"/>
    <property type="project" value="UniProtKB-UniRule"/>
</dbReference>
<evidence type="ECO:0000256" key="1">
    <source>
        <dbReference type="ARBA" id="ARBA00022485"/>
    </source>
</evidence>
<feature type="binding site" evidence="8">
    <location>
        <position position="129"/>
    </location>
    <ligand>
        <name>S-adenosyl-L-methionine</name>
        <dbReference type="ChEBI" id="CHEBI:59789"/>
    </ligand>
</feature>
<evidence type="ECO:0000313" key="11">
    <source>
        <dbReference type="EMBL" id="TMQ68782.1"/>
    </source>
</evidence>
<feature type="region of interest" description="Disordered" evidence="9">
    <location>
        <begin position="1"/>
        <end position="44"/>
    </location>
</feature>
<dbReference type="PANTHER" id="PTHR42836:SF1">
    <property type="entry name" value="7-CARBOXY-7-DEAZAGUANINE SYNTHASE"/>
    <property type="match status" value="1"/>
</dbReference>
<dbReference type="EMBL" id="VBPA01000386">
    <property type="protein sequence ID" value="TMQ68782.1"/>
    <property type="molecule type" value="Genomic_DNA"/>
</dbReference>
<keyword evidence="4 8" id="KW-0460">Magnesium</keyword>
<keyword evidence="5 8" id="KW-0408">Iron</keyword>
<comment type="subunit">
    <text evidence="8">Homodimer.</text>
</comment>
<dbReference type="InterPro" id="IPR013785">
    <property type="entry name" value="Aldolase_TIM"/>
</dbReference>
<keyword evidence="3 8" id="KW-0479">Metal-binding</keyword>
<comment type="catalytic activity">
    <reaction evidence="8">
        <text>6-carboxy-5,6,7,8-tetrahydropterin + H(+) = 7-carboxy-7-carbaguanine + NH4(+)</text>
        <dbReference type="Rhea" id="RHEA:27974"/>
        <dbReference type="ChEBI" id="CHEBI:15378"/>
        <dbReference type="ChEBI" id="CHEBI:28938"/>
        <dbReference type="ChEBI" id="CHEBI:61032"/>
        <dbReference type="ChEBI" id="CHEBI:61036"/>
        <dbReference type="EC" id="4.3.99.3"/>
    </reaction>
</comment>
<dbReference type="GO" id="GO:0016840">
    <property type="term" value="F:carbon-nitrogen lyase activity"/>
    <property type="evidence" value="ECO:0007669"/>
    <property type="project" value="UniProtKB-UniRule"/>
</dbReference>
<comment type="caution">
    <text evidence="11">The sequence shown here is derived from an EMBL/GenBank/DDBJ whole genome shotgun (WGS) entry which is preliminary data.</text>
</comment>
<feature type="binding site" evidence="8">
    <location>
        <position position="92"/>
    </location>
    <ligand>
        <name>[4Fe-4S] cluster</name>
        <dbReference type="ChEBI" id="CHEBI:49883"/>
        <note>4Fe-4S-S-AdoMet</note>
    </ligand>
</feature>
<evidence type="ECO:0000256" key="3">
    <source>
        <dbReference type="ARBA" id="ARBA00022723"/>
    </source>
</evidence>
<proteinExistence type="inferred from homology"/>
<comment type="cofactor">
    <cofactor evidence="8">
        <name>S-adenosyl-L-methionine</name>
        <dbReference type="ChEBI" id="CHEBI:59789"/>
    </cofactor>
    <text evidence="8">Binds 1 S-adenosyl-L-methionine per subunit.</text>
</comment>
<evidence type="ECO:0000256" key="4">
    <source>
        <dbReference type="ARBA" id="ARBA00022842"/>
    </source>
</evidence>
<dbReference type="GO" id="GO:0051539">
    <property type="term" value="F:4 iron, 4 sulfur cluster binding"/>
    <property type="evidence" value="ECO:0007669"/>
    <property type="project" value="UniProtKB-UniRule"/>
</dbReference>
<dbReference type="AlphaFoldDB" id="A0A538TYS1"/>
<evidence type="ECO:0000256" key="2">
    <source>
        <dbReference type="ARBA" id="ARBA00022691"/>
    </source>
</evidence>
<accession>A0A538TYS1</accession>
<feature type="compositionally biased region" description="Basic and acidic residues" evidence="9">
    <location>
        <begin position="16"/>
        <end position="28"/>
    </location>
</feature>
<sequence>MARITASRGRLRREGRHVVSDRPPLGRHDHVHPRRRGDEDRSTADVRRSLVIASPSFRVAELFLSLQGEGPSAGTPACFVRLQGCDVGCHWCDTKYSWDERGGRCLSSEALWGEAARLGPAPLLVVTGGEPLQQMGIGELLDAALERWPRVEVETSGIGEPPRSHPRLHYNVSPKLPTATARWEETWTSIASWIDEPRATFKLVIADATDWEHARGLIERHGLPRDRVMLMPEGMTESVLRERSAWLADRCKQEGLRLSPRLHVWLWGPRRGT</sequence>
<comment type="function">
    <text evidence="8">Catalyzes the complex heterocyclic radical-mediated conversion of 6-carboxy-5,6,7,8-tetrahydropterin (CPH4) to 7-carboxy-7-deazaguanine (CDG), a step common to the biosynthetic pathways of all 7-deazapurine-containing compounds.</text>
</comment>
<name>A0A538TYS1_UNCEI</name>
<keyword evidence="7 8" id="KW-0456">Lyase</keyword>
<feature type="binding site" evidence="8">
    <location>
        <position position="85"/>
    </location>
    <ligand>
        <name>[4Fe-4S] cluster</name>
        <dbReference type="ChEBI" id="CHEBI:49883"/>
        <note>4Fe-4S-S-AdoMet</note>
    </ligand>
</feature>
<keyword evidence="2 8" id="KW-0949">S-adenosyl-L-methionine</keyword>
<evidence type="ECO:0000256" key="6">
    <source>
        <dbReference type="ARBA" id="ARBA00023014"/>
    </source>
</evidence>
<evidence type="ECO:0000256" key="8">
    <source>
        <dbReference type="HAMAP-Rule" id="MF_00917"/>
    </source>
</evidence>
<comment type="pathway">
    <text evidence="8">Purine metabolism; 7-cyano-7-deazaguanine biosynthesis.</text>
</comment>
<feature type="binding site" evidence="8">
    <location>
        <position position="89"/>
    </location>
    <ligand>
        <name>[4Fe-4S] cluster</name>
        <dbReference type="ChEBI" id="CHEBI:49883"/>
        <note>4Fe-4S-S-AdoMet</note>
    </ligand>
</feature>
<keyword evidence="1 8" id="KW-0004">4Fe-4S</keyword>
<feature type="binding site" evidence="8">
    <location>
        <begin position="173"/>
        <end position="175"/>
    </location>
    <ligand>
        <name>S-adenosyl-L-methionine</name>
        <dbReference type="ChEBI" id="CHEBI:59789"/>
    </ligand>
</feature>
<keyword evidence="8" id="KW-0671">Queuosine biosynthesis</keyword>
<dbReference type="InterPro" id="IPR024924">
    <property type="entry name" value="7-CO-7-deazaguanine_synth-like"/>
</dbReference>
<evidence type="ECO:0000256" key="9">
    <source>
        <dbReference type="SAM" id="MobiDB-lite"/>
    </source>
</evidence>
<feature type="binding site" evidence="8">
    <location>
        <position position="81"/>
    </location>
    <ligand>
        <name>substrate</name>
    </ligand>
</feature>
<feature type="binding site" evidence="8">
    <location>
        <position position="127"/>
    </location>
    <ligand>
        <name>substrate</name>
    </ligand>
</feature>
<feature type="domain" description="Radical SAM core" evidence="10">
    <location>
        <begin position="72"/>
        <end position="269"/>
    </location>
</feature>
<feature type="binding site" evidence="8">
    <location>
        <position position="94"/>
    </location>
    <ligand>
        <name>Mg(2+)</name>
        <dbReference type="ChEBI" id="CHEBI:18420"/>
    </ligand>
</feature>
<evidence type="ECO:0000256" key="7">
    <source>
        <dbReference type="ARBA" id="ARBA00023239"/>
    </source>
</evidence>
<feature type="binding site" evidence="8">
    <location>
        <begin position="66"/>
        <end position="68"/>
    </location>
    <ligand>
        <name>substrate</name>
    </ligand>
</feature>
<dbReference type="PANTHER" id="PTHR42836">
    <property type="entry name" value="7-CARBOXY-7-DEAZAGUANINE SYNTHASE"/>
    <property type="match status" value="1"/>
</dbReference>
<organism evidence="11 12">
    <name type="scientific">Eiseniibacteriota bacterium</name>
    <dbReference type="NCBI Taxonomy" id="2212470"/>
    <lineage>
        <taxon>Bacteria</taxon>
        <taxon>Candidatus Eiseniibacteriota</taxon>
    </lineage>
</organism>
<dbReference type="GO" id="GO:0008616">
    <property type="term" value="P:tRNA queuosine(34) biosynthetic process"/>
    <property type="evidence" value="ECO:0007669"/>
    <property type="project" value="UniProtKB-UniRule"/>
</dbReference>
<comment type="cofactor">
    <cofactor evidence="8">
        <name>Mg(2+)</name>
        <dbReference type="ChEBI" id="CHEBI:18420"/>
    </cofactor>
</comment>
<comment type="cofactor">
    <cofactor evidence="8">
        <name>[4Fe-4S] cluster</name>
        <dbReference type="ChEBI" id="CHEBI:49883"/>
    </cofactor>
    <text evidence="8">Binds 1 [4Fe-4S] cluster. The cluster is coordinated with 3 cysteines and an exchangeable S-adenosyl-L-methionine.</text>
</comment>
<comment type="caution">
    <text evidence="8">Lacks conserved residue(s) required for the propagation of feature annotation.</text>
</comment>
<dbReference type="Proteomes" id="UP000319836">
    <property type="component" value="Unassembled WGS sequence"/>
</dbReference>
<dbReference type="SFLD" id="SFLDS00029">
    <property type="entry name" value="Radical_SAM"/>
    <property type="match status" value="1"/>
</dbReference>
<dbReference type="InterPro" id="IPR007197">
    <property type="entry name" value="rSAM"/>
</dbReference>
<dbReference type="PROSITE" id="PS51918">
    <property type="entry name" value="RADICAL_SAM"/>
    <property type="match status" value="1"/>
</dbReference>
<dbReference type="HAMAP" id="MF_00917">
    <property type="entry name" value="QueE"/>
    <property type="match status" value="1"/>
</dbReference>
<dbReference type="Pfam" id="PF04055">
    <property type="entry name" value="Radical_SAM"/>
    <property type="match status" value="1"/>
</dbReference>
<dbReference type="InterPro" id="IPR058240">
    <property type="entry name" value="rSAM_sf"/>
</dbReference>
<reference evidence="11 12" key="1">
    <citation type="journal article" date="2019" name="Nat. Microbiol.">
        <title>Mediterranean grassland soil C-N compound turnover is dependent on rainfall and depth, and is mediated by genomically divergent microorganisms.</title>
        <authorList>
            <person name="Diamond S."/>
            <person name="Andeer P.F."/>
            <person name="Li Z."/>
            <person name="Crits-Christoph A."/>
            <person name="Burstein D."/>
            <person name="Anantharaman K."/>
            <person name="Lane K.R."/>
            <person name="Thomas B.C."/>
            <person name="Pan C."/>
            <person name="Northen T.R."/>
            <person name="Banfield J.F."/>
        </authorList>
    </citation>
    <scope>NUCLEOTIDE SEQUENCE [LARGE SCALE GENOMIC DNA]</scope>
    <source>
        <strain evidence="11">WS_10</strain>
    </source>
</reference>
<feature type="binding site" evidence="8">
    <location>
        <begin position="91"/>
        <end position="93"/>
    </location>
    <ligand>
        <name>S-adenosyl-L-methionine</name>
        <dbReference type="ChEBI" id="CHEBI:59789"/>
    </ligand>
</feature>
<protein>
    <recommendedName>
        <fullName evidence="8">7-carboxy-7-deazaguanine synthase</fullName>
        <shortName evidence="8">CDG synthase</shortName>
        <ecNumber evidence="8">4.3.99.3</ecNumber>
    </recommendedName>
    <alternativeName>
        <fullName evidence="8">Queuosine biosynthesis protein QueE</fullName>
    </alternativeName>
</protein>
<evidence type="ECO:0000313" key="12">
    <source>
        <dbReference type="Proteomes" id="UP000319836"/>
    </source>
</evidence>
<dbReference type="SUPFAM" id="SSF102114">
    <property type="entry name" value="Radical SAM enzymes"/>
    <property type="match status" value="1"/>
</dbReference>
<dbReference type="UniPathway" id="UPA00391"/>
<keyword evidence="6 8" id="KW-0411">Iron-sulfur</keyword>
<dbReference type="GO" id="GO:1904047">
    <property type="term" value="F:S-adenosyl-L-methionine binding"/>
    <property type="evidence" value="ECO:0007669"/>
    <property type="project" value="UniProtKB-UniRule"/>
</dbReference>
<evidence type="ECO:0000259" key="10">
    <source>
        <dbReference type="PROSITE" id="PS51918"/>
    </source>
</evidence>
<comment type="similarity">
    <text evidence="8">Belongs to the radical SAM superfamily. 7-carboxy-7-deazaguanine synthase family.</text>
</comment>
<dbReference type="Gene3D" id="3.20.20.70">
    <property type="entry name" value="Aldolase class I"/>
    <property type="match status" value="1"/>
</dbReference>
<dbReference type="EC" id="4.3.99.3" evidence="8"/>